<gene>
    <name evidence="9" type="ORF">QNA08_18835</name>
</gene>
<dbReference type="InterPro" id="IPR050297">
    <property type="entry name" value="LipidA_mod_glycosyltrf_83"/>
</dbReference>
<evidence type="ECO:0000256" key="3">
    <source>
        <dbReference type="ARBA" id="ARBA00022676"/>
    </source>
</evidence>
<sequence>MAATVLVLICFIVVTFILWPAATYVAASALMRPGPSEQRDLACLVAPLSPLALSLLVMIPYQTGHVPPPWALIGAVTATAATLVIAGRRSLAALIMAIREGSGSGSPMNRWVMGLIIGLVTLALVQAATMPLMENDALEYMAVARHIFESGTLAVYPVTTAAPNGLYAPPSHPPAYHMYIVWGYAWLGAKNFAPARLLSMFMLAGMASLFLAAFRSRAEYSKARRPAAVAMLLLLTTPLYVTLLVNYHIDALRLAAFLAAVIATAWLIESPTPRQAALTGIVLGFAAFAHSIGILAVVFGGLAWLALGPKDRWRDLRTVLIVGSCAILVGSWQYLENISLFGVPLQDTAPVWEMPEINFAADLRYRRDLMTFDDKMLFGVFRGFIELPSFGLTFWLAFPAIIIAIRRWPTQPVVTRIALLWGGFFFVVAVATAALGSELVIKNARYILTIAPLFILVAAPWLADRLLLTRWPLGLAAVLALLLPGWVMLQSAWRLVNFAARTDLFVIGERAPIYRSNGVFPGASLFRYLEENSQPDEVTFSFRQAGFTLYGTGPWLDNFDERLMPFYRLTDHREAYRWLRQHNVRHLLLPNYIFPTVSRTPVADLLADRSLTELIGNDRSYSLYRLRDAPAAVPACVPVGGNEVNFEVRHIERSWFGLLESIAGLPKLSRGRITTQLAQFHPPQNGSPTAGEVSPHVQVVAPHNVQISIASDNGPQSQTPSQSYARFGSSDGPVGLSFIIKGEGFIVVEGVQYVRIGSLIEAQTLRLWEGIATPEPRRVHVLMEPVVGSKGFRFFIDKEVRAKGIFEISDLTLCRSTQYQAPPARHDTGESVMATWRPADLSVPLPGSARSPVEGSPSILLVTSDWAEASASAVGLASERFRYDWRTRLRLLMEGVRLLLDAYPRSTMALFAGPVYEMIAAADAPGGWRPVTLEIDATGTGSFAAYVQYELPNGTTDWRFAGSFAASQSLQTTQLEFDLPKQASRYEILVQGSHENVGQHASIVISKIRLLQSSAARQK</sequence>
<feature type="transmembrane region" description="Helical" evidence="8">
    <location>
        <begin position="384"/>
        <end position="405"/>
    </location>
</feature>
<feature type="transmembrane region" description="Helical" evidence="8">
    <location>
        <begin position="280"/>
        <end position="306"/>
    </location>
</feature>
<evidence type="ECO:0000256" key="4">
    <source>
        <dbReference type="ARBA" id="ARBA00022679"/>
    </source>
</evidence>
<feature type="transmembrane region" description="Helical" evidence="8">
    <location>
        <begin position="41"/>
        <end position="63"/>
    </location>
</feature>
<comment type="caution">
    <text evidence="9">The sequence shown here is derived from an EMBL/GenBank/DDBJ whole genome shotgun (WGS) entry which is preliminary data.</text>
</comment>
<feature type="transmembrane region" description="Helical" evidence="8">
    <location>
        <begin position="318"/>
        <end position="335"/>
    </location>
</feature>
<dbReference type="EC" id="2.4.-.-" evidence="9"/>
<name>A0ABT7ALL2_9HYPH</name>
<evidence type="ECO:0000256" key="5">
    <source>
        <dbReference type="ARBA" id="ARBA00022692"/>
    </source>
</evidence>
<organism evidence="9 10">
    <name type="scientific">Chelatococcus albus</name>
    <dbReference type="NCBI Taxonomy" id="3047466"/>
    <lineage>
        <taxon>Bacteria</taxon>
        <taxon>Pseudomonadati</taxon>
        <taxon>Pseudomonadota</taxon>
        <taxon>Alphaproteobacteria</taxon>
        <taxon>Hyphomicrobiales</taxon>
        <taxon>Chelatococcaceae</taxon>
        <taxon>Chelatococcus</taxon>
    </lineage>
</organism>
<feature type="transmembrane region" description="Helical" evidence="8">
    <location>
        <begin position="444"/>
        <end position="463"/>
    </location>
</feature>
<reference evidence="9 10" key="1">
    <citation type="submission" date="2023-05" db="EMBL/GenBank/DDBJ databases">
        <title>Chelatococcus sp. nov., a moderately thermophilic bacterium isolated from hot spring microbial mat.</title>
        <authorList>
            <person name="Hu C.-J."/>
            <person name="Li W.-J."/>
        </authorList>
    </citation>
    <scope>NUCLEOTIDE SEQUENCE [LARGE SCALE GENOMIC DNA]</scope>
    <source>
        <strain evidence="9 10">SYSU G07232</strain>
    </source>
</reference>
<evidence type="ECO:0000256" key="2">
    <source>
        <dbReference type="ARBA" id="ARBA00022475"/>
    </source>
</evidence>
<evidence type="ECO:0000313" key="10">
    <source>
        <dbReference type="Proteomes" id="UP001321492"/>
    </source>
</evidence>
<feature type="transmembrane region" description="Helical" evidence="8">
    <location>
        <begin position="417"/>
        <end position="437"/>
    </location>
</feature>
<feature type="transmembrane region" description="Helical" evidence="8">
    <location>
        <begin position="226"/>
        <end position="245"/>
    </location>
</feature>
<proteinExistence type="predicted"/>
<dbReference type="PANTHER" id="PTHR33908">
    <property type="entry name" value="MANNOSYLTRANSFERASE YKCB-RELATED"/>
    <property type="match status" value="1"/>
</dbReference>
<keyword evidence="3 9" id="KW-0328">Glycosyltransferase</keyword>
<feature type="transmembrane region" description="Helical" evidence="8">
    <location>
        <begin position="469"/>
        <end position="489"/>
    </location>
</feature>
<protein>
    <submittedName>
        <fullName evidence="9">Glycosyltransferase family 39 protein</fullName>
        <ecNumber evidence="9">2.4.-.-</ecNumber>
    </submittedName>
</protein>
<keyword evidence="2" id="KW-1003">Cell membrane</keyword>
<dbReference type="Proteomes" id="UP001321492">
    <property type="component" value="Unassembled WGS sequence"/>
</dbReference>
<feature type="transmembrane region" description="Helical" evidence="8">
    <location>
        <begin position="108"/>
        <end position="128"/>
    </location>
</feature>
<feature type="transmembrane region" description="Helical" evidence="8">
    <location>
        <begin position="195"/>
        <end position="214"/>
    </location>
</feature>
<dbReference type="RefSeq" id="WP_283742270.1">
    <property type="nucleotide sequence ID" value="NZ_JASJEV010000026.1"/>
</dbReference>
<evidence type="ECO:0000256" key="1">
    <source>
        <dbReference type="ARBA" id="ARBA00004651"/>
    </source>
</evidence>
<dbReference type="EMBL" id="JASJEV010000026">
    <property type="protein sequence ID" value="MDJ1160272.1"/>
    <property type="molecule type" value="Genomic_DNA"/>
</dbReference>
<dbReference type="PANTHER" id="PTHR33908:SF11">
    <property type="entry name" value="MEMBRANE PROTEIN"/>
    <property type="match status" value="1"/>
</dbReference>
<evidence type="ECO:0000256" key="6">
    <source>
        <dbReference type="ARBA" id="ARBA00022989"/>
    </source>
</evidence>
<keyword evidence="10" id="KW-1185">Reference proteome</keyword>
<keyword evidence="7 8" id="KW-0472">Membrane</keyword>
<accession>A0ABT7ALL2</accession>
<comment type="subcellular location">
    <subcellularLocation>
        <location evidence="1">Cell membrane</location>
        <topology evidence="1">Multi-pass membrane protein</topology>
    </subcellularLocation>
</comment>
<feature type="transmembrane region" description="Helical" evidence="8">
    <location>
        <begin position="6"/>
        <end position="29"/>
    </location>
</feature>
<evidence type="ECO:0000313" key="9">
    <source>
        <dbReference type="EMBL" id="MDJ1160272.1"/>
    </source>
</evidence>
<dbReference type="GO" id="GO:0016757">
    <property type="term" value="F:glycosyltransferase activity"/>
    <property type="evidence" value="ECO:0007669"/>
    <property type="project" value="UniProtKB-KW"/>
</dbReference>
<evidence type="ECO:0000256" key="8">
    <source>
        <dbReference type="SAM" id="Phobius"/>
    </source>
</evidence>
<evidence type="ECO:0000256" key="7">
    <source>
        <dbReference type="ARBA" id="ARBA00023136"/>
    </source>
</evidence>
<keyword evidence="6 8" id="KW-1133">Transmembrane helix</keyword>
<keyword evidence="5 8" id="KW-0812">Transmembrane</keyword>
<keyword evidence="4 9" id="KW-0808">Transferase</keyword>
<feature type="transmembrane region" description="Helical" evidence="8">
    <location>
        <begin position="69"/>
        <end position="87"/>
    </location>
</feature>